<reference evidence="2 3" key="1">
    <citation type="submission" date="2017-09" db="EMBL/GenBank/DDBJ databases">
        <title>WGS assembly of Aquilegia coerulea Goldsmith.</title>
        <authorList>
            <person name="Hodges S."/>
            <person name="Kramer E."/>
            <person name="Nordborg M."/>
            <person name="Tomkins J."/>
            <person name="Borevitz J."/>
            <person name="Derieg N."/>
            <person name="Yan J."/>
            <person name="Mihaltcheva S."/>
            <person name="Hayes R.D."/>
            <person name="Rokhsar D."/>
        </authorList>
    </citation>
    <scope>NUCLEOTIDE SEQUENCE [LARGE SCALE GENOMIC DNA]</scope>
    <source>
        <strain evidence="3">cv. Goldsmith</strain>
    </source>
</reference>
<evidence type="ECO:0000313" key="2">
    <source>
        <dbReference type="EMBL" id="PIA33771.1"/>
    </source>
</evidence>
<dbReference type="EMBL" id="KZ305057">
    <property type="protein sequence ID" value="PIA33772.1"/>
    <property type="molecule type" value="Genomic_DNA"/>
</dbReference>
<dbReference type="OrthoDB" id="1925538at2759"/>
<dbReference type="Proteomes" id="UP000230069">
    <property type="component" value="Unassembled WGS sequence"/>
</dbReference>
<feature type="coiled-coil region" evidence="1">
    <location>
        <begin position="61"/>
        <end position="110"/>
    </location>
</feature>
<organism evidence="2 3">
    <name type="scientific">Aquilegia coerulea</name>
    <name type="common">Rocky mountain columbine</name>
    <dbReference type="NCBI Taxonomy" id="218851"/>
    <lineage>
        <taxon>Eukaryota</taxon>
        <taxon>Viridiplantae</taxon>
        <taxon>Streptophyta</taxon>
        <taxon>Embryophyta</taxon>
        <taxon>Tracheophyta</taxon>
        <taxon>Spermatophyta</taxon>
        <taxon>Magnoliopsida</taxon>
        <taxon>Ranunculales</taxon>
        <taxon>Ranunculaceae</taxon>
        <taxon>Thalictroideae</taxon>
        <taxon>Aquilegia</taxon>
    </lineage>
</organism>
<evidence type="ECO:0000256" key="1">
    <source>
        <dbReference type="SAM" id="Coils"/>
    </source>
</evidence>
<dbReference type="EMBL" id="KZ305057">
    <property type="protein sequence ID" value="PIA33771.1"/>
    <property type="molecule type" value="Genomic_DNA"/>
</dbReference>
<dbReference type="AlphaFoldDB" id="A0A2G5CR35"/>
<name>A0A2G5CR35_AQUCA</name>
<keyword evidence="3" id="KW-1185">Reference proteome</keyword>
<proteinExistence type="predicted"/>
<keyword evidence="1" id="KW-0175">Coiled coil</keyword>
<gene>
    <name evidence="2" type="ORF">AQUCO_04000081v1</name>
</gene>
<protein>
    <submittedName>
        <fullName evidence="2">Uncharacterized protein</fullName>
    </submittedName>
</protein>
<sequence>MTELAGRDEHGTEQSISDDVYYQVMLRDRHGRVRLMGRGVTPTSYFGSRTTSSNHNGAHRIEILENEIGEIRRKKQEREEELQREILEMRKKAQELEEQRQQEFDQMKRNFEAQTEDIQRNFDEQSAAMEERILQTLLLRATDLHNAGKRPICTHS</sequence>
<accession>A0A2G5CR35</accession>
<evidence type="ECO:0000313" key="3">
    <source>
        <dbReference type="Proteomes" id="UP000230069"/>
    </source>
</evidence>